<keyword evidence="1" id="KW-0732">Signal</keyword>
<evidence type="ECO:0000256" key="1">
    <source>
        <dbReference type="SAM" id="SignalP"/>
    </source>
</evidence>
<evidence type="ECO:0000313" key="3">
    <source>
        <dbReference type="Proteomes" id="UP000010793"/>
    </source>
</evidence>
<protein>
    <recommendedName>
        <fullName evidence="4">DUF4468 domain-containing protein</fullName>
    </recommendedName>
</protein>
<proteinExistence type="predicted"/>
<sequence>MYRYIFIFIMFSSLMLSAQNNMDTNSIMYDILKNRAYITERDKLTSKINILTSWKNTQKYMRENSFRFFKRYGRTLTLEFRYRYPYYFQVASSTPIIFMFDDGSTLELTNIQKTVYNPFTMGNLKYYDIEVRYKFNNDNEFDNFTTKSISNIRFNFINNLNENTYEDIAISPTATSNWQSNFTMFRDAINKLEEIQGSANTY</sequence>
<keyword evidence="3" id="KW-1185">Reference proteome</keyword>
<dbReference type="GeneID" id="56440183"/>
<dbReference type="EMBL" id="CP002873">
    <property type="protein sequence ID" value="AGA66655.1"/>
    <property type="molecule type" value="Genomic_DNA"/>
</dbReference>
<feature type="signal peptide" evidence="1">
    <location>
        <begin position="1"/>
        <end position="18"/>
    </location>
</feature>
<name>A0A3B6VTQ0_BRAPL</name>
<dbReference type="KEGG" id="bpip:BPP43_07125"/>
<organism evidence="2 3">
    <name type="scientific">Brachyspira pilosicoli P43/6/78</name>
    <dbReference type="NCBI Taxonomy" id="1042417"/>
    <lineage>
        <taxon>Bacteria</taxon>
        <taxon>Pseudomonadati</taxon>
        <taxon>Spirochaetota</taxon>
        <taxon>Spirochaetia</taxon>
        <taxon>Brachyspirales</taxon>
        <taxon>Brachyspiraceae</taxon>
        <taxon>Brachyspira</taxon>
    </lineage>
</organism>
<gene>
    <name evidence="2" type="ORF">BPP43_07125</name>
</gene>
<dbReference type="AlphaFoldDB" id="A0A3B6VTQ0"/>
<reference evidence="2 3" key="1">
    <citation type="journal article" date="2013" name="Genome Announc.">
        <title>Complete Genome Sequence of the Porcine Strain Brachyspira pilosicoli P43/6/78(T.).</title>
        <authorList>
            <person name="Lin C."/>
            <person name="den Bakker H.C."/>
            <person name="Suzuki H."/>
            <person name="Lefebure T."/>
            <person name="Ponnala L."/>
            <person name="Sun Q."/>
            <person name="Stanhope M.J."/>
            <person name="Wiedmann M."/>
            <person name="Duhamel G.E."/>
        </authorList>
    </citation>
    <scope>NUCLEOTIDE SEQUENCE [LARGE SCALE GENOMIC DNA]</scope>
    <source>
        <strain evidence="2 3">P43/6/78</strain>
    </source>
</reference>
<evidence type="ECO:0000313" key="2">
    <source>
        <dbReference type="EMBL" id="AGA66655.1"/>
    </source>
</evidence>
<accession>A0A3B6VTQ0</accession>
<feature type="chain" id="PRO_5017439324" description="DUF4468 domain-containing protein" evidence="1">
    <location>
        <begin position="19"/>
        <end position="202"/>
    </location>
</feature>
<dbReference type="Proteomes" id="UP000010793">
    <property type="component" value="Chromosome"/>
</dbReference>
<dbReference type="RefSeq" id="WP_014932397.1">
    <property type="nucleotide sequence ID" value="NC_019908.1"/>
</dbReference>
<evidence type="ECO:0008006" key="4">
    <source>
        <dbReference type="Google" id="ProtNLM"/>
    </source>
</evidence>